<evidence type="ECO:0000313" key="2">
    <source>
        <dbReference type="EMBL" id="MBP2385984.1"/>
    </source>
</evidence>
<evidence type="ECO:0000256" key="1">
    <source>
        <dbReference type="SAM" id="Phobius"/>
    </source>
</evidence>
<dbReference type="Proteomes" id="UP001296993">
    <property type="component" value="Unassembled WGS sequence"/>
</dbReference>
<feature type="transmembrane region" description="Helical" evidence="1">
    <location>
        <begin position="21"/>
        <end position="40"/>
    </location>
</feature>
<keyword evidence="1" id="KW-0472">Membrane</keyword>
<reference evidence="2 3" key="1">
    <citation type="submission" date="2021-03" db="EMBL/GenBank/DDBJ databases">
        <title>Sequencing the genomes of 1000 actinobacteria strains.</title>
        <authorList>
            <person name="Klenk H.-P."/>
        </authorList>
    </citation>
    <scope>NUCLEOTIDE SEQUENCE [LARGE SCALE GENOMIC DNA]</scope>
    <source>
        <strain evidence="2 3">DSM 15797</strain>
    </source>
</reference>
<protein>
    <submittedName>
        <fullName evidence="2">Divalent metal cation (Fe/Co/Zn/Cd) transporter</fullName>
    </submittedName>
</protein>
<sequence length="59" mass="6249">MNRHNQRSTSLRHRPSRAVPALIAGTLLLAVGISLAWLAISRLASGSWSTLLQGSRAAG</sequence>
<organism evidence="2 3">
    <name type="scientific">Paeniglutamicibacter kerguelensis</name>
    <dbReference type="NCBI Taxonomy" id="254788"/>
    <lineage>
        <taxon>Bacteria</taxon>
        <taxon>Bacillati</taxon>
        <taxon>Actinomycetota</taxon>
        <taxon>Actinomycetes</taxon>
        <taxon>Micrococcales</taxon>
        <taxon>Micrococcaceae</taxon>
        <taxon>Paeniglutamicibacter</taxon>
    </lineage>
</organism>
<dbReference type="EMBL" id="JAGIOF010000001">
    <property type="protein sequence ID" value="MBP2385984.1"/>
    <property type="molecule type" value="Genomic_DNA"/>
</dbReference>
<accession>A0ABS4XBY5</accession>
<proteinExistence type="predicted"/>
<gene>
    <name evidence="2" type="ORF">JOF47_001495</name>
</gene>
<keyword evidence="1" id="KW-1133">Transmembrane helix</keyword>
<name>A0ABS4XBY5_9MICC</name>
<evidence type="ECO:0000313" key="3">
    <source>
        <dbReference type="Proteomes" id="UP001296993"/>
    </source>
</evidence>
<keyword evidence="1" id="KW-0812">Transmembrane</keyword>
<keyword evidence="3" id="KW-1185">Reference proteome</keyword>
<comment type="caution">
    <text evidence="2">The sequence shown here is derived from an EMBL/GenBank/DDBJ whole genome shotgun (WGS) entry which is preliminary data.</text>
</comment>